<name>A0A2P1ENK9_9ASPA</name>
<organism evidence="1">
    <name type="scientific">Calanthe davidii</name>
    <dbReference type="NCBI Taxonomy" id="309532"/>
    <lineage>
        <taxon>Eukaryota</taxon>
        <taxon>Viridiplantae</taxon>
        <taxon>Streptophyta</taxon>
        <taxon>Embryophyta</taxon>
        <taxon>Tracheophyta</taxon>
        <taxon>Spermatophyta</taxon>
        <taxon>Magnoliopsida</taxon>
        <taxon>Liliopsida</taxon>
        <taxon>Asparagales</taxon>
        <taxon>Orchidaceae</taxon>
        <taxon>Epidendroideae</taxon>
        <taxon>Collabieae</taxon>
        <taxon>Calanthe</taxon>
    </lineage>
</organism>
<keyword evidence="1" id="KW-0934">Plastid</keyword>
<dbReference type="RefSeq" id="YP_009475839.1">
    <property type="nucleotide sequence ID" value="NC_037438.1"/>
</dbReference>
<accession>A0A2P1ENK9</accession>
<keyword evidence="1" id="KW-0150">Chloroplast</keyword>
<geneLocation type="chloroplast" evidence="1"/>
<dbReference type="GeneID" id="36485606"/>
<sequence length="56" mass="6743">MRLRIGLGQVEVLKQDYFMILISEIDWDWVYQNKKKSVNSLIMDRKRGKISYVIHS</sequence>
<reference evidence="1" key="1">
    <citation type="submission" date="2018-02" db="EMBL/GenBank/DDBJ databases">
        <title>Molecular evolution of chloroplast genomes of orchid species: insights into phylogenetic relationship and adaptive evolution.</title>
        <authorList>
            <person name="Dong W."/>
            <person name="Wang R."/>
            <person name="Zhang N."/>
            <person name="Fan W."/>
            <person name="Fang M."/>
            <person name="Li Z."/>
        </authorList>
    </citation>
    <scope>NUCLEOTIDE SEQUENCE</scope>
</reference>
<dbReference type="EMBL" id="MG925365">
    <property type="protein sequence ID" value="AVM10462.1"/>
    <property type="molecule type" value="Genomic_DNA"/>
</dbReference>
<protein>
    <submittedName>
        <fullName evidence="1">NADH-plastoquinone oxidoreductase subunit 3</fullName>
    </submittedName>
</protein>
<proteinExistence type="predicted"/>
<evidence type="ECO:0000313" key="1">
    <source>
        <dbReference type="EMBL" id="AVM10462.1"/>
    </source>
</evidence>
<dbReference type="AlphaFoldDB" id="A0A2P1ENK9"/>
<gene>
    <name evidence="1" type="primary">ndhC</name>
</gene>